<dbReference type="Pfam" id="PF00352">
    <property type="entry name" value="TBP"/>
    <property type="match status" value="2"/>
</dbReference>
<comment type="caution">
    <text evidence="4">The sequence shown here is derived from an EMBL/GenBank/DDBJ whole genome shotgun (WGS) entry which is preliminary data.</text>
</comment>
<dbReference type="PANTHER" id="PTHR10126">
    <property type="entry name" value="TATA-BOX BINDING PROTEIN"/>
    <property type="match status" value="1"/>
</dbReference>
<evidence type="ECO:0000313" key="5">
    <source>
        <dbReference type="Proteomes" id="UP000315496"/>
    </source>
</evidence>
<keyword evidence="2" id="KW-0238">DNA-binding</keyword>
<proteinExistence type="inferred from homology"/>
<name>A0A4Z1T065_GIAMU</name>
<dbReference type="Proteomes" id="UP000315496">
    <property type="component" value="Chromosome 1"/>
</dbReference>
<gene>
    <name evidence="4" type="ORF">GMRT_13077</name>
</gene>
<dbReference type="Gene3D" id="3.30.310.10">
    <property type="entry name" value="TATA-Binding Protein"/>
    <property type="match status" value="2"/>
</dbReference>
<reference evidence="4 5" key="1">
    <citation type="submission" date="2019-05" db="EMBL/GenBank/DDBJ databases">
        <title>The compact genome of Giardia muris reveals important steps in the evolution of intestinal protozoan parasites.</title>
        <authorList>
            <person name="Xu F."/>
            <person name="Jimenez-Gonzalez A."/>
            <person name="Einarsson E."/>
            <person name="Astvaldsson A."/>
            <person name="Peirasmaki D."/>
            <person name="Eckmann L."/>
            <person name="Andersson J.O."/>
            <person name="Svard S.G."/>
            <person name="Jerlstrom-Hultqvist J."/>
        </authorList>
    </citation>
    <scope>NUCLEOTIDE SEQUENCE [LARGE SCALE GENOMIC DNA]</scope>
    <source>
        <strain evidence="4 5">Roberts-Thomson</strain>
    </source>
</reference>
<dbReference type="GO" id="GO:0003677">
    <property type="term" value="F:DNA binding"/>
    <property type="evidence" value="ECO:0007669"/>
    <property type="project" value="UniProtKB-KW"/>
</dbReference>
<keyword evidence="5" id="KW-1185">Reference proteome</keyword>
<organism evidence="4 5">
    <name type="scientific">Giardia muris</name>
    <dbReference type="NCBI Taxonomy" id="5742"/>
    <lineage>
        <taxon>Eukaryota</taxon>
        <taxon>Metamonada</taxon>
        <taxon>Diplomonadida</taxon>
        <taxon>Hexamitidae</taxon>
        <taxon>Giardiinae</taxon>
        <taxon>Giardia</taxon>
    </lineage>
</organism>
<dbReference type="OrthoDB" id="2127950at2759"/>
<protein>
    <submittedName>
        <fullName evidence="4">TATA-binding protein-like factor</fullName>
    </submittedName>
</protein>
<dbReference type="VEuPathDB" id="GiardiaDB:GMRT_13077"/>
<dbReference type="InterPro" id="IPR012295">
    <property type="entry name" value="TBP_dom_sf"/>
</dbReference>
<sequence length="208" mass="22907">MGSRDSDLDDDLTEEDTLAVNRLVFEIHSYNCFFALRRVIDLRQLSTHLLNAEYNPRQPVARLRFMEPQCCISVSRGGGCTIFGCTTMEAAHLAAAIFLKLLKTIGISVPNCSALSMLSLSCTTDLGFCVQLDRAQLKLSGSVYEPEIMPSLRYNARDGKGKEVGCSVFANGRITIVGATSIDSARNAVREAYGVLRRHALPYSHVRN</sequence>
<evidence type="ECO:0000256" key="3">
    <source>
        <dbReference type="ARBA" id="ARBA00023163"/>
    </source>
</evidence>
<dbReference type="AlphaFoldDB" id="A0A4Z1T065"/>
<comment type="similarity">
    <text evidence="1">Belongs to the TBP family.</text>
</comment>
<dbReference type="GO" id="GO:0006352">
    <property type="term" value="P:DNA-templated transcription initiation"/>
    <property type="evidence" value="ECO:0007669"/>
    <property type="project" value="InterPro"/>
</dbReference>
<evidence type="ECO:0000256" key="1">
    <source>
        <dbReference type="ARBA" id="ARBA00005560"/>
    </source>
</evidence>
<keyword evidence="3" id="KW-0804">Transcription</keyword>
<dbReference type="PRINTS" id="PR00686">
    <property type="entry name" value="TIFACTORIID"/>
</dbReference>
<dbReference type="EMBL" id="VDLU01000001">
    <property type="protein sequence ID" value="TNJ30375.1"/>
    <property type="molecule type" value="Genomic_DNA"/>
</dbReference>
<accession>A0A4Z1T065</accession>
<dbReference type="InterPro" id="IPR000814">
    <property type="entry name" value="TBP"/>
</dbReference>
<dbReference type="SUPFAM" id="SSF55945">
    <property type="entry name" value="TATA-box binding protein-like"/>
    <property type="match status" value="2"/>
</dbReference>
<evidence type="ECO:0000256" key="2">
    <source>
        <dbReference type="ARBA" id="ARBA00023125"/>
    </source>
</evidence>
<evidence type="ECO:0000313" key="4">
    <source>
        <dbReference type="EMBL" id="TNJ30375.1"/>
    </source>
</evidence>